<gene>
    <name evidence="2" type="ORF">GCM10022200_22760</name>
</gene>
<comment type="caution">
    <text evidence="2">The sequence shown here is derived from an EMBL/GenBank/DDBJ whole genome shotgun (WGS) entry which is preliminary data.</text>
</comment>
<name>A0ABP7ASE8_9MICO</name>
<organism evidence="2 3">
    <name type="scientific">Microbacterium awajiense</name>
    <dbReference type="NCBI Taxonomy" id="415214"/>
    <lineage>
        <taxon>Bacteria</taxon>
        <taxon>Bacillati</taxon>
        <taxon>Actinomycetota</taxon>
        <taxon>Actinomycetes</taxon>
        <taxon>Micrococcales</taxon>
        <taxon>Microbacteriaceae</taxon>
        <taxon>Microbacterium</taxon>
    </lineage>
</organism>
<dbReference type="PROSITE" id="PS51257">
    <property type="entry name" value="PROKAR_LIPOPROTEIN"/>
    <property type="match status" value="1"/>
</dbReference>
<protein>
    <recommendedName>
        <fullName evidence="4">Lipoprotein</fullName>
    </recommendedName>
</protein>
<evidence type="ECO:0008006" key="4">
    <source>
        <dbReference type="Google" id="ProtNLM"/>
    </source>
</evidence>
<dbReference type="EMBL" id="BAAAYU010000005">
    <property type="protein sequence ID" value="GAA3638850.1"/>
    <property type="molecule type" value="Genomic_DNA"/>
</dbReference>
<dbReference type="RefSeq" id="WP_344738635.1">
    <property type="nucleotide sequence ID" value="NZ_BAAAYU010000005.1"/>
</dbReference>
<sequence length="297" mass="30505">MTRAGRAGIAALVAGAFLLAGCTAAPDADPSGRESAHPALAPDGLEVSLLQLRADVAPRQAQVHVVNDTPDTLVVGAVRVEDPRLDGPAARVVADRTSRVAPGGVVDIRVQLPGVSCPAPADAAPIVVLELLDGDGAVTEVEAPAAVALGFLAPLHERECRAQALAEAADVSFTDFEPGAPGEPARLELTITPTGAAAATIVGVQSTNLIGFDAETVDGAFPVDVDAAVGDTTPIVVDLPLVPFRCDPHAVQEDKRGTIFDVRIVVGGEAGEIERFVGEDMRGRILSWVAAWCGFGR</sequence>
<accession>A0ABP7ASE8</accession>
<proteinExistence type="predicted"/>
<reference evidence="3" key="1">
    <citation type="journal article" date="2019" name="Int. J. Syst. Evol. Microbiol.">
        <title>The Global Catalogue of Microorganisms (GCM) 10K type strain sequencing project: providing services to taxonomists for standard genome sequencing and annotation.</title>
        <authorList>
            <consortium name="The Broad Institute Genomics Platform"/>
            <consortium name="The Broad Institute Genome Sequencing Center for Infectious Disease"/>
            <person name="Wu L."/>
            <person name="Ma J."/>
        </authorList>
    </citation>
    <scope>NUCLEOTIDE SEQUENCE [LARGE SCALE GENOMIC DNA]</scope>
    <source>
        <strain evidence="3">JCM 16544</strain>
    </source>
</reference>
<evidence type="ECO:0000313" key="3">
    <source>
        <dbReference type="Proteomes" id="UP001501697"/>
    </source>
</evidence>
<feature type="signal peptide" evidence="1">
    <location>
        <begin position="1"/>
        <end position="24"/>
    </location>
</feature>
<evidence type="ECO:0000313" key="2">
    <source>
        <dbReference type="EMBL" id="GAA3638850.1"/>
    </source>
</evidence>
<evidence type="ECO:0000256" key="1">
    <source>
        <dbReference type="SAM" id="SignalP"/>
    </source>
</evidence>
<keyword evidence="3" id="KW-1185">Reference proteome</keyword>
<keyword evidence="1" id="KW-0732">Signal</keyword>
<feature type="chain" id="PRO_5045942394" description="Lipoprotein" evidence="1">
    <location>
        <begin position="25"/>
        <end position="297"/>
    </location>
</feature>
<dbReference type="Proteomes" id="UP001501697">
    <property type="component" value="Unassembled WGS sequence"/>
</dbReference>